<name>A0A3E0TYM3_9GAMM</name>
<evidence type="ECO:0000313" key="3">
    <source>
        <dbReference type="Proteomes" id="UP000256899"/>
    </source>
</evidence>
<dbReference type="Gene3D" id="2.30.30.320">
    <property type="entry name" value="DUF1653-like domain"/>
    <property type="match status" value="1"/>
</dbReference>
<dbReference type="Proteomes" id="UP000256899">
    <property type="component" value="Unassembled WGS sequence"/>
</dbReference>
<dbReference type="EMBL" id="QUOT01000001">
    <property type="protein sequence ID" value="REL29564.1"/>
    <property type="molecule type" value="Genomic_DNA"/>
</dbReference>
<keyword evidence="3" id="KW-1185">Reference proteome</keyword>
<gene>
    <name evidence="2" type="ORF">DXX94_01855</name>
</gene>
<dbReference type="AlphaFoldDB" id="A0A3E0TYM3"/>
<comment type="caution">
    <text evidence="2">The sequence shown here is derived from an EMBL/GenBank/DDBJ whole genome shotgun (WGS) entry which is preliminary data.</text>
</comment>
<dbReference type="InterPro" id="IPR023387">
    <property type="entry name" value="DUF1653-like_dom"/>
</dbReference>
<accession>A0A3E0TYM3</accession>
<organism evidence="2 3">
    <name type="scientific">Thalassotalea euphylliae</name>
    <dbReference type="NCBI Taxonomy" id="1655234"/>
    <lineage>
        <taxon>Bacteria</taxon>
        <taxon>Pseudomonadati</taxon>
        <taxon>Pseudomonadota</taxon>
        <taxon>Gammaproteobacteria</taxon>
        <taxon>Alteromonadales</taxon>
        <taxon>Colwelliaceae</taxon>
        <taxon>Thalassotalea</taxon>
    </lineage>
</organism>
<proteinExistence type="predicted"/>
<sequence length="76" mass="9082">MIPLGTYQHFKGNKYQVIQVARHSETEEWMVVYYPLYGSIEQTGTPEFWVRPLAMFDETIERDGKTMKRFSFVQDE</sequence>
<dbReference type="Pfam" id="PF07866">
    <property type="entry name" value="DUF1653"/>
    <property type="match status" value="1"/>
</dbReference>
<evidence type="ECO:0000259" key="1">
    <source>
        <dbReference type="Pfam" id="PF07866"/>
    </source>
</evidence>
<dbReference type="InterPro" id="IPR037135">
    <property type="entry name" value="DUF1653-like_dom_sf"/>
</dbReference>
<protein>
    <submittedName>
        <fullName evidence="2">DUF1653 domain-containing protein</fullName>
    </submittedName>
</protein>
<reference evidence="3" key="1">
    <citation type="submission" date="2018-08" db="EMBL/GenBank/DDBJ databases">
        <title>Thalassotalea euphylliae genome.</title>
        <authorList>
            <person name="Summers S."/>
            <person name="Rice S.A."/>
            <person name="Freckelton M.L."/>
            <person name="Nedved B.T."/>
            <person name="Hadfield M.G."/>
        </authorList>
    </citation>
    <scope>NUCLEOTIDE SEQUENCE [LARGE SCALE GENOMIC DNA]</scope>
    <source>
        <strain evidence="3">H3</strain>
    </source>
</reference>
<evidence type="ECO:0000313" key="2">
    <source>
        <dbReference type="EMBL" id="REL29564.1"/>
    </source>
</evidence>
<feature type="domain" description="DUF1653" evidence="1">
    <location>
        <begin position="5"/>
        <end position="71"/>
    </location>
</feature>
<dbReference type="RefSeq" id="WP_116013502.1">
    <property type="nucleotide sequence ID" value="NZ_QUOT01000001.1"/>
</dbReference>